<protein>
    <submittedName>
        <fullName evidence="2">Uncharacterized protein</fullName>
    </submittedName>
</protein>
<reference evidence="2" key="1">
    <citation type="submission" date="2024-04" db="EMBL/GenBank/DDBJ databases">
        <authorList>
            <consortium name="Molecular Ecology Group"/>
        </authorList>
    </citation>
    <scope>NUCLEOTIDE SEQUENCE</scope>
</reference>
<evidence type="ECO:0000313" key="2">
    <source>
        <dbReference type="EMBL" id="CAL1688513.1"/>
    </source>
</evidence>
<dbReference type="Proteomes" id="UP001497644">
    <property type="component" value="Chromosome 8"/>
</dbReference>
<sequence>MWEHELPLSRTPTPAGRDSGLRPATRVTRLITLAIVLEEESLLLRAAGSIDTFRFPDVSHSKRLPRSSIETRKRRVYFADYKDQLRV</sequence>
<dbReference type="EMBL" id="OZ034831">
    <property type="protein sequence ID" value="CAL1688513.1"/>
    <property type="molecule type" value="Genomic_DNA"/>
</dbReference>
<organism evidence="2 3">
    <name type="scientific">Lasius platythorax</name>
    <dbReference type="NCBI Taxonomy" id="488582"/>
    <lineage>
        <taxon>Eukaryota</taxon>
        <taxon>Metazoa</taxon>
        <taxon>Ecdysozoa</taxon>
        <taxon>Arthropoda</taxon>
        <taxon>Hexapoda</taxon>
        <taxon>Insecta</taxon>
        <taxon>Pterygota</taxon>
        <taxon>Neoptera</taxon>
        <taxon>Endopterygota</taxon>
        <taxon>Hymenoptera</taxon>
        <taxon>Apocrita</taxon>
        <taxon>Aculeata</taxon>
        <taxon>Formicoidea</taxon>
        <taxon>Formicidae</taxon>
        <taxon>Formicinae</taxon>
        <taxon>Lasius</taxon>
        <taxon>Lasius</taxon>
    </lineage>
</organism>
<gene>
    <name evidence="2" type="ORF">LPLAT_LOCUS13565</name>
</gene>
<evidence type="ECO:0000256" key="1">
    <source>
        <dbReference type="SAM" id="MobiDB-lite"/>
    </source>
</evidence>
<name>A0AAV2PAA6_9HYME</name>
<keyword evidence="3" id="KW-1185">Reference proteome</keyword>
<accession>A0AAV2PAA6</accession>
<proteinExistence type="predicted"/>
<dbReference type="AlphaFoldDB" id="A0AAV2PAA6"/>
<feature type="region of interest" description="Disordered" evidence="1">
    <location>
        <begin position="1"/>
        <end position="21"/>
    </location>
</feature>
<evidence type="ECO:0000313" key="3">
    <source>
        <dbReference type="Proteomes" id="UP001497644"/>
    </source>
</evidence>